<dbReference type="Proteomes" id="UP000585474">
    <property type="component" value="Unassembled WGS sequence"/>
</dbReference>
<evidence type="ECO:0000313" key="1">
    <source>
        <dbReference type="EMBL" id="GFZ11391.1"/>
    </source>
</evidence>
<reference evidence="1 2" key="1">
    <citation type="submission" date="2019-07" db="EMBL/GenBank/DDBJ databases">
        <title>De Novo Assembly of kiwifruit Actinidia rufa.</title>
        <authorList>
            <person name="Sugita-Konishi S."/>
            <person name="Sato K."/>
            <person name="Mori E."/>
            <person name="Abe Y."/>
            <person name="Kisaki G."/>
            <person name="Hamano K."/>
            <person name="Suezawa K."/>
            <person name="Otani M."/>
            <person name="Fukuda T."/>
            <person name="Manabe T."/>
            <person name="Gomi K."/>
            <person name="Tabuchi M."/>
            <person name="Akimitsu K."/>
            <person name="Kataoka I."/>
        </authorList>
    </citation>
    <scope>NUCLEOTIDE SEQUENCE [LARGE SCALE GENOMIC DNA]</scope>
    <source>
        <strain evidence="2">cv. Fuchu</strain>
    </source>
</reference>
<protein>
    <submittedName>
        <fullName evidence="1">Uncharacterized protein</fullName>
    </submittedName>
</protein>
<organism evidence="1 2">
    <name type="scientific">Actinidia rufa</name>
    <dbReference type="NCBI Taxonomy" id="165716"/>
    <lineage>
        <taxon>Eukaryota</taxon>
        <taxon>Viridiplantae</taxon>
        <taxon>Streptophyta</taxon>
        <taxon>Embryophyta</taxon>
        <taxon>Tracheophyta</taxon>
        <taxon>Spermatophyta</taxon>
        <taxon>Magnoliopsida</taxon>
        <taxon>eudicotyledons</taxon>
        <taxon>Gunneridae</taxon>
        <taxon>Pentapetalae</taxon>
        <taxon>asterids</taxon>
        <taxon>Ericales</taxon>
        <taxon>Actinidiaceae</taxon>
        <taxon>Actinidia</taxon>
    </lineage>
</organism>
<name>A0A7J0GKX2_9ERIC</name>
<dbReference type="AlphaFoldDB" id="A0A7J0GKX2"/>
<proteinExistence type="predicted"/>
<keyword evidence="2" id="KW-1185">Reference proteome</keyword>
<accession>A0A7J0GKX2</accession>
<evidence type="ECO:0000313" key="2">
    <source>
        <dbReference type="Proteomes" id="UP000585474"/>
    </source>
</evidence>
<comment type="caution">
    <text evidence="1">The sequence shown here is derived from an EMBL/GenBank/DDBJ whole genome shotgun (WGS) entry which is preliminary data.</text>
</comment>
<dbReference type="EMBL" id="BJWL01000022">
    <property type="protein sequence ID" value="GFZ11391.1"/>
    <property type="molecule type" value="Genomic_DNA"/>
</dbReference>
<gene>
    <name evidence="1" type="ORF">Acr_22g0007890</name>
</gene>
<sequence length="307" mass="33329">MDDRGYGADLGWFRGLTRDFTDLVFEFEDATVFGRSGDALLRRTSDLELGAVSMVLLAVLNASAARRLAVVPMTALVLGNLVGEQAGVTHFLWVGPVACGLQQRLGQVFGLMVNAVTGCLPSGVSPGFGINLISSPSSLLLSWVWRVLFFPDFFSDRLPNPPTAGYGSDRGFPRAWRLRLVGNSTRFGMVTPNGTNIGVYRFDGGRKTTRRGGEGAKLLVYDSHVPPILSHCLLELFIIHVCGYAAKISPVCSEMWCCCFARWCCWAPNGLVFSQALLQMKWVQSLLGGFLCSQPCLGLSVSSFVDG</sequence>